<comment type="caution">
    <text evidence="2">The sequence shown here is derived from an EMBL/GenBank/DDBJ whole genome shotgun (WGS) entry which is preliminary data.</text>
</comment>
<dbReference type="AlphaFoldDB" id="A0A1V2L885"/>
<accession>A0A1V2L885</accession>
<organism evidence="2 3">
    <name type="scientific">Cyberlindnera fabianii</name>
    <name type="common">Yeast</name>
    <name type="synonym">Hansenula fabianii</name>
    <dbReference type="NCBI Taxonomy" id="36022"/>
    <lineage>
        <taxon>Eukaryota</taxon>
        <taxon>Fungi</taxon>
        <taxon>Dikarya</taxon>
        <taxon>Ascomycota</taxon>
        <taxon>Saccharomycotina</taxon>
        <taxon>Saccharomycetes</taxon>
        <taxon>Phaffomycetales</taxon>
        <taxon>Phaffomycetaceae</taxon>
        <taxon>Cyberlindnera</taxon>
    </lineage>
</organism>
<proteinExistence type="predicted"/>
<evidence type="ECO:0000313" key="3">
    <source>
        <dbReference type="Proteomes" id="UP000189513"/>
    </source>
</evidence>
<keyword evidence="1" id="KW-1133">Transmembrane helix</keyword>
<dbReference type="VEuPathDB" id="FungiDB:BON22_1887"/>
<keyword evidence="1" id="KW-0812">Transmembrane</keyword>
<reference evidence="3" key="1">
    <citation type="journal article" date="2017" name="Genome Announc.">
        <title>Genome sequences of Cyberlindnera fabianii 65, Pichia kudriavzevii 129, and Saccharomyces cerevisiae 131 isolated from fermented masau fruits in Zimbabwe.</title>
        <authorList>
            <person name="van Rijswijck I.M.H."/>
            <person name="Derks M.F.L."/>
            <person name="Abee T."/>
            <person name="de Ridder D."/>
            <person name="Smid E.J."/>
        </authorList>
    </citation>
    <scope>NUCLEOTIDE SEQUENCE [LARGE SCALE GENOMIC DNA]</scope>
    <source>
        <strain evidence="3">65</strain>
    </source>
</reference>
<keyword evidence="3" id="KW-1185">Reference proteome</keyword>
<gene>
    <name evidence="2" type="ORF">BON22_1887</name>
</gene>
<dbReference type="EMBL" id="MPUK01000003">
    <property type="protein sequence ID" value="ONH68127.1"/>
    <property type="molecule type" value="Genomic_DNA"/>
</dbReference>
<keyword evidence="1" id="KW-0472">Membrane</keyword>
<name>A0A1V2L885_CYBFA</name>
<evidence type="ECO:0000313" key="2">
    <source>
        <dbReference type="EMBL" id="ONH68127.1"/>
    </source>
</evidence>
<sequence>MPAASTLGYAGWAFFGRSTSRLFVVSRLLTKMTLGVIVRGFQLGVLNRPFSSGKMGYVYSAGFWTGFGYLFYQMVDKNDEIIEGRVKQLKESRAARAAATANSAE</sequence>
<dbReference type="OMA" id="YAGWAFF"/>
<protein>
    <submittedName>
        <fullName evidence="2">Uncharacterized protein</fullName>
    </submittedName>
</protein>
<dbReference type="Proteomes" id="UP000189513">
    <property type="component" value="Unassembled WGS sequence"/>
</dbReference>
<feature type="transmembrane region" description="Helical" evidence="1">
    <location>
        <begin position="56"/>
        <end position="75"/>
    </location>
</feature>
<evidence type="ECO:0000256" key="1">
    <source>
        <dbReference type="SAM" id="Phobius"/>
    </source>
</evidence>